<dbReference type="SUPFAM" id="SSF54556">
    <property type="entry name" value="Chitinase insertion domain"/>
    <property type="match status" value="1"/>
</dbReference>
<evidence type="ECO:0000256" key="3">
    <source>
        <dbReference type="ARBA" id="ARBA00022801"/>
    </source>
</evidence>
<dbReference type="GO" id="GO:0005576">
    <property type="term" value="C:extracellular region"/>
    <property type="evidence" value="ECO:0007669"/>
    <property type="project" value="TreeGrafter"/>
</dbReference>
<dbReference type="SMART" id="SM00636">
    <property type="entry name" value="Glyco_18"/>
    <property type="match status" value="1"/>
</dbReference>
<dbReference type="GO" id="GO:0008061">
    <property type="term" value="F:chitin binding"/>
    <property type="evidence" value="ECO:0007669"/>
    <property type="project" value="InterPro"/>
</dbReference>
<name>A0A1X7R1X6_9SACH</name>
<evidence type="ECO:0000256" key="5">
    <source>
        <dbReference type="ARBA" id="ARBA00023277"/>
    </source>
</evidence>
<evidence type="ECO:0000256" key="4">
    <source>
        <dbReference type="ARBA" id="ARBA00023024"/>
    </source>
</evidence>
<comment type="similarity">
    <text evidence="9">Belongs to the glycosyl hydrolase 18 family.</text>
</comment>
<evidence type="ECO:0000256" key="8">
    <source>
        <dbReference type="RuleBase" id="RU000489"/>
    </source>
</evidence>
<dbReference type="EC" id="3.2.1.14" evidence="2"/>
<dbReference type="Gene3D" id="3.20.20.80">
    <property type="entry name" value="Glycosidases"/>
    <property type="match status" value="1"/>
</dbReference>
<dbReference type="AlphaFoldDB" id="A0A1X7R1X6"/>
<dbReference type="Proteomes" id="UP000196158">
    <property type="component" value="Unassembled WGS sequence"/>
</dbReference>
<dbReference type="SUPFAM" id="SSF51445">
    <property type="entry name" value="(Trans)glycosidases"/>
    <property type="match status" value="1"/>
</dbReference>
<dbReference type="PROSITE" id="PS51910">
    <property type="entry name" value="GH18_2"/>
    <property type="match status" value="1"/>
</dbReference>
<dbReference type="GO" id="GO:0008843">
    <property type="term" value="F:endochitinase activity"/>
    <property type="evidence" value="ECO:0007669"/>
    <property type="project" value="UniProtKB-EC"/>
</dbReference>
<evidence type="ECO:0000313" key="12">
    <source>
        <dbReference type="Proteomes" id="UP000196158"/>
    </source>
</evidence>
<dbReference type="InterPro" id="IPR017853">
    <property type="entry name" value="GH"/>
</dbReference>
<evidence type="ECO:0000313" key="11">
    <source>
        <dbReference type="EMBL" id="SMN19668.1"/>
    </source>
</evidence>
<keyword evidence="5" id="KW-0119">Carbohydrate metabolism</keyword>
<accession>A0A1X7R1X6</accession>
<evidence type="ECO:0000259" key="10">
    <source>
        <dbReference type="PROSITE" id="PS51910"/>
    </source>
</evidence>
<dbReference type="Pfam" id="PF00704">
    <property type="entry name" value="Glyco_hydro_18"/>
    <property type="match status" value="1"/>
</dbReference>
<dbReference type="GO" id="GO:0000272">
    <property type="term" value="P:polysaccharide catabolic process"/>
    <property type="evidence" value="ECO:0007669"/>
    <property type="project" value="UniProtKB-KW"/>
</dbReference>
<dbReference type="PROSITE" id="PS01095">
    <property type="entry name" value="GH18_1"/>
    <property type="match status" value="1"/>
</dbReference>
<dbReference type="Gene3D" id="3.10.50.10">
    <property type="match status" value="1"/>
</dbReference>
<evidence type="ECO:0000256" key="9">
    <source>
        <dbReference type="RuleBase" id="RU004453"/>
    </source>
</evidence>
<dbReference type="InterPro" id="IPR029070">
    <property type="entry name" value="Chitinase_insertion_sf"/>
</dbReference>
<dbReference type="GO" id="GO:0006032">
    <property type="term" value="P:chitin catabolic process"/>
    <property type="evidence" value="ECO:0007669"/>
    <property type="project" value="UniProtKB-KW"/>
</dbReference>
<keyword evidence="7" id="KW-0624">Polysaccharide degradation</keyword>
<keyword evidence="6 8" id="KW-0326">Glycosidase</keyword>
<comment type="catalytic activity">
    <reaction evidence="1">
        <text>Random endo-hydrolysis of N-acetyl-beta-D-glucosaminide (1-&gt;4)-beta-linkages in chitin and chitodextrins.</text>
        <dbReference type="EC" id="3.2.1.14"/>
    </reaction>
</comment>
<dbReference type="EMBL" id="FXLY01000004">
    <property type="protein sequence ID" value="SMN19668.1"/>
    <property type="molecule type" value="Genomic_DNA"/>
</dbReference>
<reference evidence="11 12" key="1">
    <citation type="submission" date="2017-04" db="EMBL/GenBank/DDBJ databases">
        <authorList>
            <person name="Afonso C.L."/>
            <person name="Miller P.J."/>
            <person name="Scott M.A."/>
            <person name="Spackman E."/>
            <person name="Goraichik I."/>
            <person name="Dimitrov K.M."/>
            <person name="Suarez D.L."/>
            <person name="Swayne D.E."/>
        </authorList>
    </citation>
    <scope>NUCLEOTIDE SEQUENCE [LARGE SCALE GENOMIC DNA]</scope>
</reference>
<gene>
    <name evidence="11" type="ORF">KASA_0O02365G</name>
</gene>
<dbReference type="PANTHER" id="PTHR11177:SF317">
    <property type="entry name" value="CHITINASE 12-RELATED"/>
    <property type="match status" value="1"/>
</dbReference>
<dbReference type="InterPro" id="IPR001223">
    <property type="entry name" value="Glyco_hydro18_cat"/>
</dbReference>
<evidence type="ECO:0000256" key="2">
    <source>
        <dbReference type="ARBA" id="ARBA00012729"/>
    </source>
</evidence>
<protein>
    <recommendedName>
        <fullName evidence="2">chitinase</fullName>
        <ecNumber evidence="2">3.2.1.14</ecNumber>
    </recommendedName>
</protein>
<sequence>MTIDDIDKYDIARALEEVSFMNSSRSSLRDDNQTGHRVVSGVYYTNWSPYNELGHFPRDINFANVTHVYYAFFHVDGKTGNLKSTDSWSDFQIPITTGEGHPNHPEGCLGELFILKLHQKFKVLMSIGGWSNRKEFTEAMQDIEKVQNLAKSCIEIMFRYGFDGIDFDWEYPRNNEYEPRNFVHLIENVRFGLDALEANIFNTPKRRFEITVATPGTEDNLQGIRFNRLIPLVDYWNVMTYDYYGEWSDRTGYHSNLYNPAFQDEYSGSDTTEEEYKEKDEVVKEHSLSASGIISILCNKYKVPRNKVVMGMASYGRGFTNVKTNVNSAAYIGKKYSGVGGSGPEKDGTWKYNELPLTGTEEEFDPMYGSAYCFDKETKTFIGYDNYQSIRMKGEYTWRSDLAGMFMWESAGDDYKYPNLSLLEIYAHEVHYKLKKDRSPFTEKSLIEFYLKRYPKNGFLTTYLKTILQNTE</sequence>
<evidence type="ECO:0000256" key="1">
    <source>
        <dbReference type="ARBA" id="ARBA00000822"/>
    </source>
</evidence>
<dbReference type="InterPro" id="IPR011583">
    <property type="entry name" value="Chitinase_II/V-like_cat"/>
</dbReference>
<evidence type="ECO:0000256" key="6">
    <source>
        <dbReference type="ARBA" id="ARBA00023295"/>
    </source>
</evidence>
<dbReference type="InterPro" id="IPR050314">
    <property type="entry name" value="Glycosyl_Hydrlase_18"/>
</dbReference>
<dbReference type="STRING" id="1789683.A0A1X7R1X6"/>
<organism evidence="11 12">
    <name type="scientific">Maudiozyma saulgeensis</name>
    <dbReference type="NCBI Taxonomy" id="1789683"/>
    <lineage>
        <taxon>Eukaryota</taxon>
        <taxon>Fungi</taxon>
        <taxon>Dikarya</taxon>
        <taxon>Ascomycota</taxon>
        <taxon>Saccharomycotina</taxon>
        <taxon>Saccharomycetes</taxon>
        <taxon>Saccharomycetales</taxon>
        <taxon>Saccharomycetaceae</taxon>
        <taxon>Maudiozyma</taxon>
    </lineage>
</organism>
<keyword evidence="3 8" id="KW-0378">Hydrolase</keyword>
<evidence type="ECO:0000256" key="7">
    <source>
        <dbReference type="ARBA" id="ARBA00023326"/>
    </source>
</evidence>
<feature type="domain" description="GH18" evidence="10">
    <location>
        <begin position="38"/>
        <end position="430"/>
    </location>
</feature>
<proteinExistence type="inferred from homology"/>
<dbReference type="InterPro" id="IPR001579">
    <property type="entry name" value="Glyco_hydro_18_chit_AS"/>
</dbReference>
<keyword evidence="4" id="KW-0146">Chitin degradation</keyword>
<dbReference type="OrthoDB" id="76388at2759"/>
<dbReference type="PANTHER" id="PTHR11177">
    <property type="entry name" value="CHITINASE"/>
    <property type="match status" value="1"/>
</dbReference>
<keyword evidence="12" id="KW-1185">Reference proteome</keyword>